<sequence length="295" mass="31068">MAEYHADQAAGLRRLFGQEGLRVITFAAGSEGVGKTIAVANVAAAMARQGKEVLVLDENTAGNVAAVFGAAAKHDLYHVIKRDKRLAEVLVNVAPGVRVLPAARAVKKLGKLARGEQEALIESLGAMEHPADVILVDASTDHPLGFSPLGLATQETVVVAAASGAAITEAYALIKKVSLGYERRHFRILVNKVKSAADGEAIHANLAQLARTRGVALLDYVGHVPLDDALRHAARLCQPVVAAYPESAAASALRAIANDMLHWPPAEAEAGGLEQFVQQLLHLSQRIDPVTIHAG</sequence>
<proteinExistence type="predicted"/>
<keyword evidence="1" id="KW-0547">Nucleotide-binding</keyword>
<dbReference type="GO" id="GO:0005829">
    <property type="term" value="C:cytosol"/>
    <property type="evidence" value="ECO:0007669"/>
    <property type="project" value="TreeGrafter"/>
</dbReference>
<dbReference type="PANTHER" id="PTHR43384">
    <property type="entry name" value="SEPTUM SITE-DETERMINING PROTEIN MIND HOMOLOG, CHLOROPLASTIC-RELATED"/>
    <property type="match status" value="1"/>
</dbReference>
<dbReference type="KEGG" id="ares:IWH25_09010"/>
<dbReference type="AlphaFoldDB" id="A0A974SSB7"/>
<evidence type="ECO:0000256" key="2">
    <source>
        <dbReference type="ARBA" id="ARBA00022840"/>
    </source>
</evidence>
<dbReference type="RefSeq" id="WP_203388973.1">
    <property type="nucleotide sequence ID" value="NZ_CP064781.1"/>
</dbReference>
<protein>
    <submittedName>
        <fullName evidence="4">AAA family ATPase</fullName>
    </submittedName>
</protein>
<dbReference type="EMBL" id="CP064781">
    <property type="protein sequence ID" value="QRJ65443.1"/>
    <property type="molecule type" value="Genomic_DNA"/>
</dbReference>
<name>A0A974SSB7_9RHOO</name>
<dbReference type="PANTHER" id="PTHR43384:SF4">
    <property type="entry name" value="CELLULOSE BIOSYNTHESIS PROTEIN BCSQ-RELATED"/>
    <property type="match status" value="1"/>
</dbReference>
<evidence type="ECO:0000259" key="3">
    <source>
        <dbReference type="Pfam" id="PF01656"/>
    </source>
</evidence>
<evidence type="ECO:0000256" key="1">
    <source>
        <dbReference type="ARBA" id="ARBA00022741"/>
    </source>
</evidence>
<dbReference type="SUPFAM" id="SSF52540">
    <property type="entry name" value="P-loop containing nucleoside triphosphate hydrolases"/>
    <property type="match status" value="1"/>
</dbReference>
<keyword evidence="5" id="KW-1185">Reference proteome</keyword>
<dbReference type="InterPro" id="IPR050625">
    <property type="entry name" value="ParA/MinD_ATPase"/>
</dbReference>
<dbReference type="Gene3D" id="3.40.50.300">
    <property type="entry name" value="P-loop containing nucleotide triphosphate hydrolases"/>
    <property type="match status" value="1"/>
</dbReference>
<evidence type="ECO:0000313" key="4">
    <source>
        <dbReference type="EMBL" id="QRJ65443.1"/>
    </source>
</evidence>
<dbReference type="InterPro" id="IPR027417">
    <property type="entry name" value="P-loop_NTPase"/>
</dbReference>
<dbReference type="GO" id="GO:0051782">
    <property type="term" value="P:negative regulation of cell division"/>
    <property type="evidence" value="ECO:0007669"/>
    <property type="project" value="TreeGrafter"/>
</dbReference>
<dbReference type="Proteomes" id="UP000663444">
    <property type="component" value="Chromosome"/>
</dbReference>
<dbReference type="GO" id="GO:0005524">
    <property type="term" value="F:ATP binding"/>
    <property type="evidence" value="ECO:0007669"/>
    <property type="project" value="UniProtKB-KW"/>
</dbReference>
<reference evidence="4" key="1">
    <citation type="submission" date="2020-11" db="EMBL/GenBank/DDBJ databases">
        <title>Azospira restricta DSM 18626 genome sequence.</title>
        <authorList>
            <person name="Moe W.M."/>
        </authorList>
    </citation>
    <scope>NUCLEOTIDE SEQUENCE</scope>
    <source>
        <strain evidence="4">DSM 18626</strain>
    </source>
</reference>
<organism evidence="4 5">
    <name type="scientific">Azospira restricta</name>
    <dbReference type="NCBI Taxonomy" id="404405"/>
    <lineage>
        <taxon>Bacteria</taxon>
        <taxon>Pseudomonadati</taxon>
        <taxon>Pseudomonadota</taxon>
        <taxon>Betaproteobacteria</taxon>
        <taxon>Rhodocyclales</taxon>
        <taxon>Rhodocyclaceae</taxon>
        <taxon>Azospira</taxon>
    </lineage>
</organism>
<dbReference type="GO" id="GO:0009898">
    <property type="term" value="C:cytoplasmic side of plasma membrane"/>
    <property type="evidence" value="ECO:0007669"/>
    <property type="project" value="TreeGrafter"/>
</dbReference>
<feature type="domain" description="CobQ/CobB/MinD/ParA nucleotide binding" evidence="3">
    <location>
        <begin position="24"/>
        <end position="233"/>
    </location>
</feature>
<evidence type="ECO:0000313" key="5">
    <source>
        <dbReference type="Proteomes" id="UP000663444"/>
    </source>
</evidence>
<gene>
    <name evidence="4" type="ORF">IWH25_09010</name>
</gene>
<keyword evidence="2" id="KW-0067">ATP-binding</keyword>
<accession>A0A974SSB7</accession>
<dbReference type="GO" id="GO:0016887">
    <property type="term" value="F:ATP hydrolysis activity"/>
    <property type="evidence" value="ECO:0007669"/>
    <property type="project" value="TreeGrafter"/>
</dbReference>
<dbReference type="InterPro" id="IPR002586">
    <property type="entry name" value="CobQ/CobB/MinD/ParA_Nub-bd_dom"/>
</dbReference>
<dbReference type="Pfam" id="PF01656">
    <property type="entry name" value="CbiA"/>
    <property type="match status" value="1"/>
</dbReference>